<dbReference type="KEGG" id="tmar:MARIT_1714"/>
<dbReference type="GeneID" id="47723221"/>
<gene>
    <name evidence="2" type="ORF">MARIT_1714</name>
</gene>
<dbReference type="InterPro" id="IPR011050">
    <property type="entry name" value="Pectin_lyase_fold/virulence"/>
</dbReference>
<accession>A0A2H1EAM9</accession>
<reference evidence="2 3" key="1">
    <citation type="submission" date="2016-11" db="EMBL/GenBank/DDBJ databases">
        <authorList>
            <person name="Jaros S."/>
            <person name="Januszkiewicz K."/>
            <person name="Wedrychowicz H."/>
        </authorList>
    </citation>
    <scope>NUCLEOTIDE SEQUENCE [LARGE SCALE GENOMIC DNA]</scope>
    <source>
        <strain evidence="2">NCIMB 2154T</strain>
    </source>
</reference>
<keyword evidence="1" id="KW-0732">Signal</keyword>
<feature type="signal peptide" evidence="1">
    <location>
        <begin position="1"/>
        <end position="21"/>
    </location>
</feature>
<protein>
    <recommendedName>
        <fullName evidence="4">Lipoprotein</fullName>
    </recommendedName>
</protein>
<evidence type="ECO:0000313" key="3">
    <source>
        <dbReference type="Proteomes" id="UP000231564"/>
    </source>
</evidence>
<organism evidence="2 3">
    <name type="scientific">Tenacibaculum maritimum NCIMB 2154</name>
    <dbReference type="NCBI Taxonomy" id="1349785"/>
    <lineage>
        <taxon>Bacteria</taxon>
        <taxon>Pseudomonadati</taxon>
        <taxon>Bacteroidota</taxon>
        <taxon>Flavobacteriia</taxon>
        <taxon>Flavobacteriales</taxon>
        <taxon>Flavobacteriaceae</taxon>
        <taxon>Tenacibaculum</taxon>
    </lineage>
</organism>
<keyword evidence="3" id="KW-1185">Reference proteome</keyword>
<dbReference type="RefSeq" id="WP_100211255.1">
    <property type="nucleotide sequence ID" value="NZ_CP138495.1"/>
</dbReference>
<proteinExistence type="predicted"/>
<dbReference type="EMBL" id="LT634361">
    <property type="protein sequence ID" value="SFZ82702.1"/>
    <property type="molecule type" value="Genomic_DNA"/>
</dbReference>
<evidence type="ECO:0008006" key="4">
    <source>
        <dbReference type="Google" id="ProtNLM"/>
    </source>
</evidence>
<dbReference type="PROSITE" id="PS51257">
    <property type="entry name" value="PROKAR_LIPOPROTEIN"/>
    <property type="match status" value="1"/>
</dbReference>
<evidence type="ECO:0000313" key="2">
    <source>
        <dbReference type="EMBL" id="SFZ82702.1"/>
    </source>
</evidence>
<dbReference type="OrthoDB" id="663527at2"/>
<sequence length="156" mass="17676">MKKVSLLVLLLSTFFIVSCEKDDFCTKNPVTPNLILRFYDAENPTALKKVDSLYVWAKEKDSIIINQNTDSIAIPLNTLSNNTIYNLSKGTLLSNQFTITYNTEEEFVSRSCGFRVIFNNVAITNNSTTNTWIQSFTPETLTTINHQSAAHVKVYH</sequence>
<dbReference type="InterPro" id="IPR045607">
    <property type="entry name" value="DUF6452"/>
</dbReference>
<feature type="chain" id="PRO_5013897260" description="Lipoprotein" evidence="1">
    <location>
        <begin position="22"/>
        <end position="156"/>
    </location>
</feature>
<name>A0A2H1EAM9_9FLAO</name>
<dbReference type="Pfam" id="PF20050">
    <property type="entry name" value="DUF6452"/>
    <property type="match status" value="1"/>
</dbReference>
<dbReference type="SUPFAM" id="SSF51126">
    <property type="entry name" value="Pectin lyase-like"/>
    <property type="match status" value="1"/>
</dbReference>
<dbReference type="AlphaFoldDB" id="A0A2H1EAM9"/>
<dbReference type="STRING" id="1349785.GCA_000509405_02238"/>
<evidence type="ECO:0000256" key="1">
    <source>
        <dbReference type="SAM" id="SignalP"/>
    </source>
</evidence>
<dbReference type="Proteomes" id="UP000231564">
    <property type="component" value="Chromosome MARIT"/>
</dbReference>